<dbReference type="EMBL" id="AFEU01000002">
    <property type="protein sequence ID" value="EIJ80358.1"/>
    <property type="molecule type" value="Genomic_DNA"/>
</dbReference>
<reference evidence="1 2" key="1">
    <citation type="journal article" date="2012" name="Appl. Environ. Microbiol.">
        <title>Genome Sequence of Thermotolerant Bacillus methanolicus: Features and Regulation Related to Methylotrophy and Production of L-Lysine and L-Glutamate from Methanol.</title>
        <authorList>
            <person name="Heggeset T.M."/>
            <person name="Krog A."/>
            <person name="Balzer S."/>
            <person name="Wentzel A."/>
            <person name="Ellingsen T.E."/>
            <person name="Brautaset T."/>
        </authorList>
    </citation>
    <scope>NUCLEOTIDE SEQUENCE [LARGE SCALE GENOMIC DNA]</scope>
    <source>
        <strain evidence="1 2">PB1</strain>
    </source>
</reference>
<dbReference type="Proteomes" id="UP000010523">
    <property type="component" value="Unassembled WGS sequence"/>
</dbReference>
<evidence type="ECO:0000313" key="1">
    <source>
        <dbReference type="EMBL" id="EIJ80358.1"/>
    </source>
</evidence>
<comment type="caution">
    <text evidence="1">The sequence shown here is derived from an EMBL/GenBank/DDBJ whole genome shotgun (WGS) entry which is preliminary data.</text>
</comment>
<dbReference type="STRING" id="997296.PB1_08352"/>
<gene>
    <name evidence="1" type="ORF">PB1_08352</name>
</gene>
<dbReference type="PATRIC" id="fig|997296.3.peg.1774"/>
<protein>
    <submittedName>
        <fullName evidence="1">Uncharacterized protein</fullName>
    </submittedName>
</protein>
<sequence length="35" mass="3790">MPNRGVIESVGESREIGYSKGKKFTLNGQTLHAGK</sequence>
<keyword evidence="2" id="KW-1185">Reference proteome</keyword>
<evidence type="ECO:0000313" key="2">
    <source>
        <dbReference type="Proteomes" id="UP000010523"/>
    </source>
</evidence>
<name>I3E1I7_BACMT</name>
<accession>I3E1I7</accession>
<organism evidence="1 2">
    <name type="scientific">Bacillus methanolicus PB1</name>
    <dbReference type="NCBI Taxonomy" id="997296"/>
    <lineage>
        <taxon>Bacteria</taxon>
        <taxon>Bacillati</taxon>
        <taxon>Bacillota</taxon>
        <taxon>Bacilli</taxon>
        <taxon>Bacillales</taxon>
        <taxon>Bacillaceae</taxon>
        <taxon>Bacillus</taxon>
    </lineage>
</organism>
<proteinExistence type="predicted"/>
<dbReference type="AlphaFoldDB" id="I3E1I7"/>